<evidence type="ECO:0000313" key="5">
    <source>
        <dbReference type="EMBL" id="KFN51887.1"/>
    </source>
</evidence>
<dbReference type="PATRIC" id="fig|1384054.3.peg.458"/>
<dbReference type="Proteomes" id="UP000029392">
    <property type="component" value="Unassembled WGS sequence"/>
</dbReference>
<reference evidence="5 6" key="1">
    <citation type="submission" date="2013-09" db="EMBL/GenBank/DDBJ databases">
        <title>Genome sequencing of Arenimonas malthae.</title>
        <authorList>
            <person name="Chen F."/>
            <person name="Wang G."/>
        </authorList>
    </citation>
    <scope>NUCLEOTIDE SEQUENCE [LARGE SCALE GENOMIC DNA]</scope>
    <source>
        <strain evidence="5 6">CC-JY-1</strain>
    </source>
</reference>
<dbReference type="STRING" id="1384054.N790_13565"/>
<dbReference type="PANTHER" id="PTHR35603:SF2">
    <property type="entry name" value="OUTER MEMBRANE LIPOPROTEIN"/>
    <property type="match status" value="1"/>
</dbReference>
<evidence type="ECO:0000256" key="1">
    <source>
        <dbReference type="ARBA" id="ARBA00004370"/>
    </source>
</evidence>
<evidence type="ECO:0000313" key="6">
    <source>
        <dbReference type="Proteomes" id="UP000029392"/>
    </source>
</evidence>
<dbReference type="EMBL" id="AVCH01000024">
    <property type="protein sequence ID" value="KFN51887.1"/>
    <property type="molecule type" value="Genomic_DNA"/>
</dbReference>
<dbReference type="InterPro" id="IPR008816">
    <property type="entry name" value="Gly_zipper_2TM_dom"/>
</dbReference>
<dbReference type="GO" id="GO:0019867">
    <property type="term" value="C:outer membrane"/>
    <property type="evidence" value="ECO:0007669"/>
    <property type="project" value="InterPro"/>
</dbReference>
<feature type="chain" id="PRO_5001869873" description="Glycine zipper 2TM domain-containing protein" evidence="3">
    <location>
        <begin position="23"/>
        <end position="222"/>
    </location>
</feature>
<evidence type="ECO:0000259" key="4">
    <source>
        <dbReference type="Pfam" id="PF05433"/>
    </source>
</evidence>
<dbReference type="InterPro" id="IPR051407">
    <property type="entry name" value="Bact_OM_lipoprot/Surf_antigen"/>
</dbReference>
<comment type="caution">
    <text evidence="5">The sequence shown here is derived from an EMBL/GenBank/DDBJ whole genome shotgun (WGS) entry which is preliminary data.</text>
</comment>
<dbReference type="eggNOG" id="COG3134">
    <property type="taxonomic scope" value="Bacteria"/>
</dbReference>
<accession>A0A091BK46</accession>
<evidence type="ECO:0000256" key="2">
    <source>
        <dbReference type="ARBA" id="ARBA00023136"/>
    </source>
</evidence>
<keyword evidence="2" id="KW-0472">Membrane</keyword>
<keyword evidence="3" id="KW-0732">Signal</keyword>
<organism evidence="5 6">
    <name type="scientific">Arenimonas malthae CC-JY-1</name>
    <dbReference type="NCBI Taxonomy" id="1384054"/>
    <lineage>
        <taxon>Bacteria</taxon>
        <taxon>Pseudomonadati</taxon>
        <taxon>Pseudomonadota</taxon>
        <taxon>Gammaproteobacteria</taxon>
        <taxon>Lysobacterales</taxon>
        <taxon>Lysobacteraceae</taxon>
        <taxon>Arenimonas</taxon>
    </lineage>
</organism>
<feature type="signal peptide" evidence="3">
    <location>
        <begin position="1"/>
        <end position="22"/>
    </location>
</feature>
<comment type="subcellular location">
    <subcellularLocation>
        <location evidence="1">Membrane</location>
    </subcellularLocation>
</comment>
<dbReference type="PANTHER" id="PTHR35603">
    <property type="match status" value="1"/>
</dbReference>
<proteinExistence type="predicted"/>
<dbReference type="Pfam" id="PF05433">
    <property type="entry name" value="Rick_17kDa_Anti"/>
    <property type="match status" value="1"/>
</dbReference>
<keyword evidence="6" id="KW-1185">Reference proteome</keyword>
<dbReference type="RefSeq" id="WP_052385617.1">
    <property type="nucleotide sequence ID" value="NZ_AVCH01000024.1"/>
</dbReference>
<evidence type="ECO:0000256" key="3">
    <source>
        <dbReference type="SAM" id="SignalP"/>
    </source>
</evidence>
<dbReference type="AlphaFoldDB" id="A0A091BK46"/>
<name>A0A091BK46_9GAMM</name>
<sequence>MKRVVVPCLALGLAFAATAAFAQDGYYDDYDRGYDAGYEEPAYAPYETYGREGGAATDMARVLSVDPIVEPAREVRRQECWREPTPRYAYEERYERDAYYAPRRTSGGGAVLGAIVGGALGNTVGNGDGRRAATVVGAVVGGAIGNDIERNGARRDDRYYRQARYSRPAEVERCRVVTDVEHEGRVIGYRVAYEYAGRVFHTTTDYHPGDQLRVRVDVTPEG</sequence>
<protein>
    <recommendedName>
        <fullName evidence="4">Glycine zipper 2TM domain-containing protein</fullName>
    </recommendedName>
</protein>
<gene>
    <name evidence="5" type="ORF">N790_13565</name>
</gene>
<feature type="domain" description="Glycine zipper 2TM" evidence="4">
    <location>
        <begin position="108"/>
        <end position="149"/>
    </location>
</feature>